<name>A0A8X6T1P7_TRICX</name>
<dbReference type="EMBL" id="BMAU01021357">
    <property type="protein sequence ID" value="GFY21375.1"/>
    <property type="molecule type" value="Genomic_DNA"/>
</dbReference>
<organism evidence="2 3">
    <name type="scientific">Trichonephila clavipes</name>
    <name type="common">Golden silk orbweaver</name>
    <name type="synonym">Nephila clavipes</name>
    <dbReference type="NCBI Taxonomy" id="2585209"/>
    <lineage>
        <taxon>Eukaryota</taxon>
        <taxon>Metazoa</taxon>
        <taxon>Ecdysozoa</taxon>
        <taxon>Arthropoda</taxon>
        <taxon>Chelicerata</taxon>
        <taxon>Arachnida</taxon>
        <taxon>Araneae</taxon>
        <taxon>Araneomorphae</taxon>
        <taxon>Entelegynae</taxon>
        <taxon>Araneoidea</taxon>
        <taxon>Nephilidae</taxon>
        <taxon>Trichonephila</taxon>
    </lineage>
</organism>
<dbReference type="Proteomes" id="UP000887159">
    <property type="component" value="Unassembled WGS sequence"/>
</dbReference>
<proteinExistence type="predicted"/>
<dbReference type="Pfam" id="PF20700">
    <property type="entry name" value="Mutator"/>
    <property type="match status" value="1"/>
</dbReference>
<protein>
    <recommendedName>
        <fullName evidence="1">Mutator-like transposase domain-containing protein</fullName>
    </recommendedName>
</protein>
<sequence length="161" mass="17469">MACLVTSSSPVPLKTRRCDLLIVTEDARSRRGLCVSLTLQCTFCGQALTSVSSNSTNGVYDINVRLAHGLRCIGKGSSAAKTFCAVMNLPPPPAKFQFYNGILLESLLKVSDASMKKAVEETVEMNNSNINITAAFDGSWQKRGHTSLNGVVFVTFFSRNR</sequence>
<dbReference type="AlphaFoldDB" id="A0A8X6T1P7"/>
<dbReference type="InterPro" id="IPR049012">
    <property type="entry name" value="Mutator_transp_dom"/>
</dbReference>
<reference evidence="2" key="1">
    <citation type="submission" date="2020-08" db="EMBL/GenBank/DDBJ databases">
        <title>Multicomponent nature underlies the extraordinary mechanical properties of spider dragline silk.</title>
        <authorList>
            <person name="Kono N."/>
            <person name="Nakamura H."/>
            <person name="Mori M."/>
            <person name="Yoshida Y."/>
            <person name="Ohtoshi R."/>
            <person name="Malay A.D."/>
            <person name="Moran D.A.P."/>
            <person name="Tomita M."/>
            <person name="Numata K."/>
            <person name="Arakawa K."/>
        </authorList>
    </citation>
    <scope>NUCLEOTIDE SEQUENCE</scope>
</reference>
<feature type="domain" description="Mutator-like transposase" evidence="1">
    <location>
        <begin position="18"/>
        <end position="155"/>
    </location>
</feature>
<evidence type="ECO:0000313" key="3">
    <source>
        <dbReference type="Proteomes" id="UP000887159"/>
    </source>
</evidence>
<comment type="caution">
    <text evidence="2">The sequence shown here is derived from an EMBL/GenBank/DDBJ whole genome shotgun (WGS) entry which is preliminary data.</text>
</comment>
<evidence type="ECO:0000313" key="2">
    <source>
        <dbReference type="EMBL" id="GFY21375.1"/>
    </source>
</evidence>
<keyword evidence="3" id="KW-1185">Reference proteome</keyword>
<accession>A0A8X6T1P7</accession>
<gene>
    <name evidence="2" type="primary">AVEN_271635_1</name>
    <name evidence="2" type="ORF">TNCV_3994191</name>
</gene>
<evidence type="ECO:0000259" key="1">
    <source>
        <dbReference type="Pfam" id="PF20700"/>
    </source>
</evidence>